<comment type="caution">
    <text evidence="2">The sequence shown here is derived from an EMBL/GenBank/DDBJ whole genome shotgun (WGS) entry which is preliminary data.</text>
</comment>
<evidence type="ECO:0000313" key="3">
    <source>
        <dbReference type="Proteomes" id="UP000626109"/>
    </source>
</evidence>
<proteinExistence type="predicted"/>
<feature type="non-terminal residue" evidence="2">
    <location>
        <position position="55"/>
    </location>
</feature>
<dbReference type="EMBL" id="CAJNNW010035382">
    <property type="protein sequence ID" value="CAE8727393.1"/>
    <property type="molecule type" value="Genomic_DNA"/>
</dbReference>
<accession>A0A813LL47</accession>
<protein>
    <submittedName>
        <fullName evidence="2">Uncharacterized protein</fullName>
    </submittedName>
</protein>
<evidence type="ECO:0000313" key="2">
    <source>
        <dbReference type="EMBL" id="CAE8727393.1"/>
    </source>
</evidence>
<dbReference type="Proteomes" id="UP000626109">
    <property type="component" value="Unassembled WGS sequence"/>
</dbReference>
<evidence type="ECO:0000256" key="1">
    <source>
        <dbReference type="SAM" id="MobiDB-lite"/>
    </source>
</evidence>
<reference evidence="2" key="1">
    <citation type="submission" date="2021-02" db="EMBL/GenBank/DDBJ databases">
        <authorList>
            <person name="Dougan E. K."/>
            <person name="Rhodes N."/>
            <person name="Thang M."/>
            <person name="Chan C."/>
        </authorList>
    </citation>
    <scope>NUCLEOTIDE SEQUENCE</scope>
</reference>
<feature type="compositionally biased region" description="Polar residues" evidence="1">
    <location>
        <begin position="28"/>
        <end position="45"/>
    </location>
</feature>
<name>A0A813LL47_POLGL</name>
<organism evidence="2 3">
    <name type="scientific">Polarella glacialis</name>
    <name type="common">Dinoflagellate</name>
    <dbReference type="NCBI Taxonomy" id="89957"/>
    <lineage>
        <taxon>Eukaryota</taxon>
        <taxon>Sar</taxon>
        <taxon>Alveolata</taxon>
        <taxon>Dinophyceae</taxon>
        <taxon>Suessiales</taxon>
        <taxon>Suessiaceae</taxon>
        <taxon>Polarella</taxon>
    </lineage>
</organism>
<feature type="non-terminal residue" evidence="2">
    <location>
        <position position="1"/>
    </location>
</feature>
<feature type="region of interest" description="Disordered" evidence="1">
    <location>
        <begin position="22"/>
        <end position="55"/>
    </location>
</feature>
<sequence>VRVGSRPVVGDAVKFDINEHDTKPGQMQARNITGGSAPLDSSQGMMMSKGGFAPL</sequence>
<dbReference type="AlphaFoldDB" id="A0A813LL47"/>
<gene>
    <name evidence="2" type="ORF">PGLA2088_LOCUS44801</name>
</gene>